<dbReference type="AlphaFoldDB" id="A0A9P0FXM2"/>
<feature type="chain" id="PRO_5040352218" description="27 kDa hemolymph protein" evidence="1">
    <location>
        <begin position="18"/>
        <end position="227"/>
    </location>
</feature>
<dbReference type="PANTHER" id="PTHR20997:SF2">
    <property type="entry name" value="EG:BACR42I17.2 PROTEIN-RELATED"/>
    <property type="match status" value="1"/>
</dbReference>
<gene>
    <name evidence="2" type="ORF">CINC_LOCUS12389</name>
</gene>
<reference evidence="2" key="1">
    <citation type="submission" date="2021-12" db="EMBL/GenBank/DDBJ databases">
        <authorList>
            <person name="King R."/>
        </authorList>
    </citation>
    <scope>NUCLEOTIDE SEQUENCE</scope>
</reference>
<accession>A0A9P0FXM2</accession>
<dbReference type="InterPro" id="IPR009832">
    <property type="entry name" value="DUF1397"/>
</dbReference>
<dbReference type="Proteomes" id="UP001154114">
    <property type="component" value="Chromosome 8"/>
</dbReference>
<proteinExistence type="predicted"/>
<protein>
    <recommendedName>
        <fullName evidence="4">27 kDa hemolymph protein</fullName>
    </recommendedName>
</protein>
<evidence type="ECO:0000313" key="3">
    <source>
        <dbReference type="Proteomes" id="UP001154114"/>
    </source>
</evidence>
<evidence type="ECO:0000313" key="2">
    <source>
        <dbReference type="EMBL" id="CAH0626903.1"/>
    </source>
</evidence>
<organism evidence="2 3">
    <name type="scientific">Chrysodeixis includens</name>
    <name type="common">Soybean looper</name>
    <name type="synonym">Pseudoplusia includens</name>
    <dbReference type="NCBI Taxonomy" id="689277"/>
    <lineage>
        <taxon>Eukaryota</taxon>
        <taxon>Metazoa</taxon>
        <taxon>Ecdysozoa</taxon>
        <taxon>Arthropoda</taxon>
        <taxon>Hexapoda</taxon>
        <taxon>Insecta</taxon>
        <taxon>Pterygota</taxon>
        <taxon>Neoptera</taxon>
        <taxon>Endopterygota</taxon>
        <taxon>Lepidoptera</taxon>
        <taxon>Glossata</taxon>
        <taxon>Ditrysia</taxon>
        <taxon>Noctuoidea</taxon>
        <taxon>Noctuidae</taxon>
        <taxon>Plusiinae</taxon>
        <taxon>Chrysodeixis</taxon>
    </lineage>
</organism>
<evidence type="ECO:0008006" key="4">
    <source>
        <dbReference type="Google" id="ProtNLM"/>
    </source>
</evidence>
<keyword evidence="1" id="KW-0732">Signal</keyword>
<evidence type="ECO:0000256" key="1">
    <source>
        <dbReference type="SAM" id="SignalP"/>
    </source>
</evidence>
<keyword evidence="3" id="KW-1185">Reference proteome</keyword>
<dbReference type="OrthoDB" id="6512861at2759"/>
<feature type="signal peptide" evidence="1">
    <location>
        <begin position="1"/>
        <end position="17"/>
    </location>
</feature>
<dbReference type="EMBL" id="LR824011">
    <property type="protein sequence ID" value="CAH0626903.1"/>
    <property type="molecule type" value="Genomic_DNA"/>
</dbReference>
<name>A0A9P0FXM2_CHRIL</name>
<sequence length="227" mass="24865">MLLKTLVFSLLTVAVLAEDNKLQFLRDYLRTQCANNHAEDKVESIEAAGKTFVECVKSLIDLPTIQQEIEAAKPKGALDEVFKTYCAKSPQLKSCIHTLLTAVQPCVDSAAQNQMLSAQNSTDQLIDFVCYKDGDRIALFIAEGGPQCFQSKSEEIRTCLNTAKASFSDLEAIKKLSLAQKCAKYDELAACVVTKLEGCDTPTPGNMAESLFRYVRKGSFCNADAKA</sequence>
<dbReference type="PANTHER" id="PTHR20997">
    <property type="entry name" value="EG:BACR42I17.2 PROTEIN-RELATED"/>
    <property type="match status" value="1"/>
</dbReference>
<dbReference type="Pfam" id="PF07165">
    <property type="entry name" value="DUF1397"/>
    <property type="match status" value="1"/>
</dbReference>